<keyword evidence="8 10" id="KW-0808">Transferase</keyword>
<evidence type="ECO:0000313" key="11">
    <source>
        <dbReference type="Proteomes" id="UP000461768"/>
    </source>
</evidence>
<dbReference type="GO" id="GO:1990610">
    <property type="term" value="F:acetolactate synthase regulator activity"/>
    <property type="evidence" value="ECO:0007669"/>
    <property type="project" value="UniProtKB-UniRule"/>
</dbReference>
<sequence>MKVRVFSMLVDNTSGVLSRVAGMFSRRGYNIDSLTVGVTADPRFSRMTVVVSGDEPILEQIEKQLRKLEDVLDIKKLEEGDSVCRELILVKVKVGAKDRQSIIAISDIFRAKIVDVATESLIIELTGSQSKLDAFIELLEGYEILELARTGITGLSRGSDNVTYL</sequence>
<dbReference type="OrthoDB" id="9787365at2"/>
<protein>
    <recommendedName>
        <fullName evidence="8">Acetolactate synthase small subunit</fullName>
        <shortName evidence="8">AHAS</shortName>
        <shortName evidence="8">ALS</shortName>
        <ecNumber evidence="8">2.2.1.6</ecNumber>
    </recommendedName>
    <alternativeName>
        <fullName evidence="8">Acetohydroxy-acid synthase small subunit</fullName>
    </alternativeName>
</protein>
<keyword evidence="11" id="KW-1185">Reference proteome</keyword>
<evidence type="ECO:0000256" key="4">
    <source>
        <dbReference type="ARBA" id="ARBA00011744"/>
    </source>
</evidence>
<evidence type="ECO:0000259" key="9">
    <source>
        <dbReference type="PROSITE" id="PS51671"/>
    </source>
</evidence>
<evidence type="ECO:0000256" key="7">
    <source>
        <dbReference type="ARBA" id="ARBA00048670"/>
    </source>
</evidence>
<dbReference type="NCBIfam" id="TIGR00119">
    <property type="entry name" value="acolac_sm"/>
    <property type="match status" value="1"/>
</dbReference>
<dbReference type="InterPro" id="IPR045865">
    <property type="entry name" value="ACT-like_dom_sf"/>
</dbReference>
<evidence type="ECO:0000256" key="2">
    <source>
        <dbReference type="ARBA" id="ARBA00005025"/>
    </source>
</evidence>
<evidence type="ECO:0000313" key="10">
    <source>
        <dbReference type="EMBL" id="KAB1439494.1"/>
    </source>
</evidence>
<evidence type="ECO:0000256" key="5">
    <source>
        <dbReference type="ARBA" id="ARBA00022605"/>
    </source>
</evidence>
<dbReference type="PANTHER" id="PTHR30239">
    <property type="entry name" value="ACETOLACTATE SYNTHASE SMALL SUBUNIT"/>
    <property type="match status" value="1"/>
</dbReference>
<comment type="catalytic activity">
    <reaction evidence="7 8">
        <text>2 pyruvate + H(+) = (2S)-2-acetolactate + CO2</text>
        <dbReference type="Rhea" id="RHEA:25249"/>
        <dbReference type="ChEBI" id="CHEBI:15361"/>
        <dbReference type="ChEBI" id="CHEBI:15378"/>
        <dbReference type="ChEBI" id="CHEBI:16526"/>
        <dbReference type="ChEBI" id="CHEBI:58476"/>
        <dbReference type="EC" id="2.2.1.6"/>
    </reaction>
</comment>
<dbReference type="UniPathway" id="UPA00049">
    <property type="reaction ID" value="UER00059"/>
</dbReference>
<dbReference type="NCBIfam" id="NF008864">
    <property type="entry name" value="PRK11895.1"/>
    <property type="match status" value="1"/>
</dbReference>
<dbReference type="InterPro" id="IPR004789">
    <property type="entry name" value="Acetalactate_synth_ssu"/>
</dbReference>
<dbReference type="InterPro" id="IPR027271">
    <property type="entry name" value="Acetolactate_synth/TF_NikR_C"/>
</dbReference>
<feature type="domain" description="ACT" evidence="9">
    <location>
        <begin position="5"/>
        <end position="79"/>
    </location>
</feature>
<name>A0A7V7QLS1_9FIRM</name>
<dbReference type="Pfam" id="PF22629">
    <property type="entry name" value="ACT_AHAS_ss"/>
    <property type="match status" value="1"/>
</dbReference>
<dbReference type="RefSeq" id="WP_151142042.1">
    <property type="nucleotide sequence ID" value="NZ_WAGX01000004.1"/>
</dbReference>
<dbReference type="GO" id="GO:0003984">
    <property type="term" value="F:acetolactate synthase activity"/>
    <property type="evidence" value="ECO:0007669"/>
    <property type="project" value="UniProtKB-UniRule"/>
</dbReference>
<dbReference type="GO" id="GO:0009099">
    <property type="term" value="P:L-valine biosynthetic process"/>
    <property type="evidence" value="ECO:0007669"/>
    <property type="project" value="UniProtKB-UniRule"/>
</dbReference>
<dbReference type="SUPFAM" id="SSF55021">
    <property type="entry name" value="ACT-like"/>
    <property type="match status" value="2"/>
</dbReference>
<dbReference type="PROSITE" id="PS51671">
    <property type="entry name" value="ACT"/>
    <property type="match status" value="1"/>
</dbReference>
<dbReference type="FunFam" id="3.30.70.1150:FF:000001">
    <property type="entry name" value="Acetolactate synthase small subunit"/>
    <property type="match status" value="1"/>
</dbReference>
<evidence type="ECO:0000256" key="1">
    <source>
        <dbReference type="ARBA" id="ARBA00004974"/>
    </source>
</evidence>
<dbReference type="Pfam" id="PF10369">
    <property type="entry name" value="ALS_ss_C"/>
    <property type="match status" value="1"/>
</dbReference>
<dbReference type="InterPro" id="IPR054480">
    <property type="entry name" value="AHAS_small-like_ACT"/>
</dbReference>
<dbReference type="GO" id="GO:0009097">
    <property type="term" value="P:isoleucine biosynthetic process"/>
    <property type="evidence" value="ECO:0007669"/>
    <property type="project" value="UniProtKB-UniRule"/>
</dbReference>
<dbReference type="PANTHER" id="PTHR30239:SF0">
    <property type="entry name" value="ACETOLACTATE SYNTHASE SMALL SUBUNIT 1, CHLOROPLASTIC"/>
    <property type="match status" value="1"/>
</dbReference>
<keyword evidence="5 8" id="KW-0028">Amino-acid biosynthesis</keyword>
<dbReference type="Proteomes" id="UP000461768">
    <property type="component" value="Unassembled WGS sequence"/>
</dbReference>
<comment type="pathway">
    <text evidence="1 8">Amino-acid biosynthesis; L-isoleucine biosynthesis; L-isoleucine from 2-oxobutanoate: step 1/4.</text>
</comment>
<accession>A0A7V7QLS1</accession>
<reference evidence="10 11" key="1">
    <citation type="submission" date="2019-09" db="EMBL/GenBank/DDBJ databases">
        <authorList>
            <person name="Valk L.C."/>
        </authorList>
    </citation>
    <scope>NUCLEOTIDE SEQUENCE [LARGE SCALE GENOMIC DNA]</scope>
    <source>
        <strain evidence="10">GalUA</strain>
    </source>
</reference>
<dbReference type="EMBL" id="WAGX01000004">
    <property type="protein sequence ID" value="KAB1439494.1"/>
    <property type="molecule type" value="Genomic_DNA"/>
</dbReference>
<comment type="pathway">
    <text evidence="2 8">Amino-acid biosynthesis; L-valine biosynthesis; L-valine from pyruvate: step 1/4.</text>
</comment>
<dbReference type="EC" id="2.2.1.6" evidence="8"/>
<dbReference type="AlphaFoldDB" id="A0A7V7QLS1"/>
<keyword evidence="6 8" id="KW-0100">Branched-chain amino acid biosynthesis</keyword>
<dbReference type="InterPro" id="IPR039557">
    <property type="entry name" value="AHAS_ACT"/>
</dbReference>
<dbReference type="InterPro" id="IPR019455">
    <property type="entry name" value="Acetolactate_synth_ssu_C"/>
</dbReference>
<dbReference type="UniPathway" id="UPA00047">
    <property type="reaction ID" value="UER00055"/>
</dbReference>
<comment type="similarity">
    <text evidence="3 8">Belongs to the acetolactate synthase small subunit family.</text>
</comment>
<evidence type="ECO:0000256" key="3">
    <source>
        <dbReference type="ARBA" id="ARBA00006341"/>
    </source>
</evidence>
<organism evidence="10 11">
    <name type="scientific">Candidatus Galacturonatibacter soehngenii</name>
    <dbReference type="NCBI Taxonomy" id="2307010"/>
    <lineage>
        <taxon>Bacteria</taxon>
        <taxon>Bacillati</taxon>
        <taxon>Bacillota</taxon>
        <taxon>Clostridia</taxon>
        <taxon>Lachnospirales</taxon>
        <taxon>Lachnospiraceae</taxon>
        <taxon>Candidatus Galacturonatibacter</taxon>
    </lineage>
</organism>
<evidence type="ECO:0000256" key="8">
    <source>
        <dbReference type="RuleBase" id="RU368092"/>
    </source>
</evidence>
<dbReference type="Gene3D" id="3.30.70.260">
    <property type="match status" value="1"/>
</dbReference>
<dbReference type="CDD" id="cd04878">
    <property type="entry name" value="ACT_AHAS"/>
    <property type="match status" value="1"/>
</dbReference>
<dbReference type="Gene3D" id="3.30.70.1150">
    <property type="entry name" value="ACT-like. Chain A, domain 2"/>
    <property type="match status" value="1"/>
</dbReference>
<comment type="function">
    <text evidence="8">Catalyzes the conversion of 2 pyruvate molecules into acetolactate in the first common step of the biosynthetic pathway of the branched-amino acids such as leucine, isoleucine, and valine.</text>
</comment>
<dbReference type="GO" id="GO:0005829">
    <property type="term" value="C:cytosol"/>
    <property type="evidence" value="ECO:0007669"/>
    <property type="project" value="TreeGrafter"/>
</dbReference>
<comment type="subunit">
    <text evidence="4 8">Dimer of large and small chains.</text>
</comment>
<dbReference type="InterPro" id="IPR002912">
    <property type="entry name" value="ACT_dom"/>
</dbReference>
<dbReference type="FunFam" id="3.30.70.260:FF:000001">
    <property type="entry name" value="Acetolactate synthase, small subunit"/>
    <property type="match status" value="1"/>
</dbReference>
<gene>
    <name evidence="10" type="primary">ilvN</name>
    <name evidence="10" type="ORF">F7O84_03625</name>
</gene>
<evidence type="ECO:0000256" key="6">
    <source>
        <dbReference type="ARBA" id="ARBA00023304"/>
    </source>
</evidence>
<reference evidence="10 11" key="2">
    <citation type="submission" date="2020-02" db="EMBL/GenBank/DDBJ databases">
        <title>Candidatus Galacturonibacter soehngenii shows hetero-acetogenic catabolism of galacturonic acid but lacks a canonical carbon monoxide dehydrogenase/acetyl-CoA synthase complex.</title>
        <authorList>
            <person name="Diender M."/>
            <person name="Stouten G.R."/>
            <person name="Petersen J.F."/>
            <person name="Nielsen P.H."/>
            <person name="Dueholm M.S."/>
            <person name="Pronk J.T."/>
            <person name="Van Loosdrecht M.C.M."/>
        </authorList>
    </citation>
    <scope>NUCLEOTIDE SEQUENCE [LARGE SCALE GENOMIC DNA]</scope>
    <source>
        <strain evidence="10">GalUA</strain>
    </source>
</reference>
<proteinExistence type="inferred from homology"/>
<comment type="caution">
    <text evidence="10">The sequence shown here is derived from an EMBL/GenBank/DDBJ whole genome shotgun (WGS) entry which is preliminary data.</text>
</comment>